<dbReference type="EMBL" id="JAAKYA010000027">
    <property type="protein sequence ID" value="NGO38640.1"/>
    <property type="molecule type" value="Genomic_DNA"/>
</dbReference>
<dbReference type="Proteomes" id="UP000477311">
    <property type="component" value="Unassembled WGS sequence"/>
</dbReference>
<proteinExistence type="predicted"/>
<organism evidence="2 3">
    <name type="scientific">Limisphaera ngatamarikiensis</name>
    <dbReference type="NCBI Taxonomy" id="1324935"/>
    <lineage>
        <taxon>Bacteria</taxon>
        <taxon>Pseudomonadati</taxon>
        <taxon>Verrucomicrobiota</taxon>
        <taxon>Verrucomicrobiia</taxon>
        <taxon>Limisphaerales</taxon>
        <taxon>Limisphaeraceae</taxon>
        <taxon>Limisphaera</taxon>
    </lineage>
</organism>
<protein>
    <submittedName>
        <fullName evidence="2">Uncharacterized protein</fullName>
    </submittedName>
</protein>
<evidence type="ECO:0000313" key="3">
    <source>
        <dbReference type="Proteomes" id="UP000477311"/>
    </source>
</evidence>
<dbReference type="Gene3D" id="3.30.700.10">
    <property type="entry name" value="Glycoprotein, Type 4 Pilin"/>
    <property type="match status" value="1"/>
</dbReference>
<keyword evidence="3" id="KW-1185">Reference proteome</keyword>
<dbReference type="SUPFAM" id="SSF54523">
    <property type="entry name" value="Pili subunits"/>
    <property type="match status" value="1"/>
</dbReference>
<keyword evidence="1" id="KW-0812">Transmembrane</keyword>
<dbReference type="RefSeq" id="WP_165106219.1">
    <property type="nucleotide sequence ID" value="NZ_JAAKYA010000027.1"/>
</dbReference>
<evidence type="ECO:0000256" key="1">
    <source>
        <dbReference type="SAM" id="Phobius"/>
    </source>
</evidence>
<accession>A0A6M1RZU6</accession>
<dbReference type="AlphaFoldDB" id="A0A6M1RZU6"/>
<name>A0A6M1RZU6_9BACT</name>
<feature type="transmembrane region" description="Helical" evidence="1">
    <location>
        <begin position="23"/>
        <end position="44"/>
    </location>
</feature>
<dbReference type="InterPro" id="IPR045584">
    <property type="entry name" value="Pilin-like"/>
</dbReference>
<keyword evidence="1" id="KW-1133">Transmembrane helix</keyword>
<sequence length="543" mass="61577">MNQNSDSSMVSSTQKVPGGPGSIWRKALLVLLVLASCVALFYGVEDYRGWRAWKREEARLRQAGEPLTWRELLSPAPPDEENLAAAPVYAELFEAMKDCLTAPGLSDRHEAITRASRRAKIELELPGYRIPGGGIPTWYRGLVVDMEAIANAYRHPDRPDWVERPVPVAPEGAPAEEQVLMVLGLYDEQFRAIEEAARRPRAWFPVRYEDGFNALLPHLAVLRSHIHALVLRGLCHLRQGRPEAAFRDYMTARRLVAALEEEPLLISQMVRWTEQMWTLQVPWEAMVTGAWDREQWRACDAELARVDFRKDLARAIFGERISLLSTLESLRRSRDTMMAAVLPEQTDRTVVDWTVRLMPDGWIWQNMARLSRFYSSALDLAAETHRSVPDWNALEGLEESVRKGRGGVYDFLVHLTGPSIVQCIRRAVTAQTGVNLARTAIHLELYRLEHGEYPETLAFPGGTPGWALDPWDGQPLRYRRESPRSFLLYSVGWNRQDDQGKPPLSRRLVGGNRSLWGDLVWRVPALAGPDSSTHPPHARTGPR</sequence>
<reference evidence="2 3" key="1">
    <citation type="submission" date="2020-02" db="EMBL/GenBank/DDBJ databases">
        <title>Draft genome sequence of Limisphaera ngatamarikiensis NGM72.4T, a thermophilic Verrucomicrobia grouped in subdivision 3.</title>
        <authorList>
            <person name="Carere C.R."/>
            <person name="Steen J."/>
            <person name="Hugenholtz P."/>
            <person name="Stott M.B."/>
        </authorList>
    </citation>
    <scope>NUCLEOTIDE SEQUENCE [LARGE SCALE GENOMIC DNA]</scope>
    <source>
        <strain evidence="2 3">NGM72.4</strain>
    </source>
</reference>
<comment type="caution">
    <text evidence="2">The sequence shown here is derived from an EMBL/GenBank/DDBJ whole genome shotgun (WGS) entry which is preliminary data.</text>
</comment>
<gene>
    <name evidence="2" type="ORF">G4L39_04395</name>
</gene>
<keyword evidence="1" id="KW-0472">Membrane</keyword>
<evidence type="ECO:0000313" key="2">
    <source>
        <dbReference type="EMBL" id="NGO38640.1"/>
    </source>
</evidence>